<dbReference type="InterPro" id="IPR003033">
    <property type="entry name" value="SCP2_sterol-bd_dom"/>
</dbReference>
<keyword evidence="11" id="KW-1185">Reference proteome</keyword>
<dbReference type="PANTHER" id="PTHR42808">
    <property type="entry name" value="HYDROXYSTEROID DEHYDROGENASE-LIKE PROTEIN 2"/>
    <property type="match status" value="1"/>
</dbReference>
<dbReference type="FunFam" id="3.40.50.720:FF:000301">
    <property type="entry name" value="Hydroxysteroid dehydrogenase like 2"/>
    <property type="match status" value="1"/>
</dbReference>
<dbReference type="InterPro" id="IPR036291">
    <property type="entry name" value="NAD(P)-bd_dom_sf"/>
</dbReference>
<dbReference type="NCBIfam" id="NF006133">
    <property type="entry name" value="PRK08278.1"/>
    <property type="match status" value="1"/>
</dbReference>
<dbReference type="Gene3D" id="3.40.50.720">
    <property type="entry name" value="NAD(P)-binding Rossmann-like Domain"/>
    <property type="match status" value="1"/>
</dbReference>
<protein>
    <recommendedName>
        <fullName evidence="8">Hydroxysteroid dehydrogenase-like protein 2</fullName>
    </recommendedName>
</protein>
<evidence type="ECO:0000256" key="8">
    <source>
        <dbReference type="ARBA" id="ARBA00040243"/>
    </source>
</evidence>
<keyword evidence="7" id="KW-0576">Peroxisome</keyword>
<keyword evidence="5" id="KW-0560">Oxidoreductase</keyword>
<dbReference type="EnsemblMetazoa" id="XM_022807460">
    <property type="protein sequence ID" value="XP_022663195"/>
    <property type="gene ID" value="LOC111251142"/>
</dbReference>
<dbReference type="InterPro" id="IPR051935">
    <property type="entry name" value="HSDL2"/>
</dbReference>
<dbReference type="OrthoDB" id="5327538at2759"/>
<evidence type="ECO:0000313" key="10">
    <source>
        <dbReference type="EnsemblMetazoa" id="XP_022663194"/>
    </source>
</evidence>
<dbReference type="GeneID" id="111251142"/>
<dbReference type="RefSeq" id="XP_022663194.1">
    <property type="nucleotide sequence ID" value="XM_022807459.1"/>
</dbReference>
<evidence type="ECO:0000256" key="3">
    <source>
        <dbReference type="ARBA" id="ARBA00006484"/>
    </source>
</evidence>
<keyword evidence="6" id="KW-0496">Mitochondrion</keyword>
<dbReference type="RefSeq" id="XP_022663191.1">
    <property type="nucleotide sequence ID" value="XM_022807456.1"/>
</dbReference>
<dbReference type="InParanoid" id="A0A7M7K8H5"/>
<dbReference type="PANTHER" id="PTHR42808:SF3">
    <property type="entry name" value="HYDROXYSTEROID DEHYDROGENASE-LIKE PROTEIN 2"/>
    <property type="match status" value="1"/>
</dbReference>
<name>A0A7M7K8H5_VARDE</name>
<dbReference type="OMA" id="EEXIDIL"/>
<organism evidence="10 11">
    <name type="scientific">Varroa destructor</name>
    <name type="common">Honeybee mite</name>
    <dbReference type="NCBI Taxonomy" id="109461"/>
    <lineage>
        <taxon>Eukaryota</taxon>
        <taxon>Metazoa</taxon>
        <taxon>Ecdysozoa</taxon>
        <taxon>Arthropoda</taxon>
        <taxon>Chelicerata</taxon>
        <taxon>Arachnida</taxon>
        <taxon>Acari</taxon>
        <taxon>Parasitiformes</taxon>
        <taxon>Mesostigmata</taxon>
        <taxon>Gamasina</taxon>
        <taxon>Dermanyssoidea</taxon>
        <taxon>Varroidae</taxon>
        <taxon>Varroa</taxon>
    </lineage>
</organism>
<evidence type="ECO:0000256" key="7">
    <source>
        <dbReference type="ARBA" id="ARBA00023140"/>
    </source>
</evidence>
<dbReference type="CTD" id="84263"/>
<comment type="subcellular location">
    <subcellularLocation>
        <location evidence="1">Mitochondrion</location>
    </subcellularLocation>
    <subcellularLocation>
        <location evidence="2">Peroxisome</location>
    </subcellularLocation>
</comment>
<reference evidence="10" key="1">
    <citation type="submission" date="2021-01" db="UniProtKB">
        <authorList>
            <consortium name="EnsemblMetazoa"/>
        </authorList>
    </citation>
    <scope>IDENTIFICATION</scope>
</reference>
<dbReference type="GO" id="GO:0016491">
    <property type="term" value="F:oxidoreductase activity"/>
    <property type="evidence" value="ECO:0007669"/>
    <property type="project" value="UniProtKB-KW"/>
</dbReference>
<dbReference type="SUPFAM" id="SSF51735">
    <property type="entry name" value="NAD(P)-binding Rossmann-fold domains"/>
    <property type="match status" value="1"/>
</dbReference>
<dbReference type="RefSeq" id="XP_022663189.1">
    <property type="nucleotide sequence ID" value="XM_022807454.1"/>
</dbReference>
<dbReference type="RefSeq" id="XP_022663193.1">
    <property type="nucleotide sequence ID" value="XM_022807458.1"/>
</dbReference>
<evidence type="ECO:0000256" key="6">
    <source>
        <dbReference type="ARBA" id="ARBA00023128"/>
    </source>
</evidence>
<dbReference type="Pfam" id="PF00106">
    <property type="entry name" value="adh_short"/>
    <property type="match status" value="1"/>
</dbReference>
<evidence type="ECO:0000313" key="11">
    <source>
        <dbReference type="Proteomes" id="UP000594260"/>
    </source>
</evidence>
<dbReference type="SUPFAM" id="SSF55718">
    <property type="entry name" value="SCP-like"/>
    <property type="match status" value="1"/>
</dbReference>
<dbReference type="EnsemblMetazoa" id="XM_022807458">
    <property type="protein sequence ID" value="XP_022663193"/>
    <property type="gene ID" value="LOC111251142"/>
</dbReference>
<keyword evidence="4" id="KW-0521">NADP</keyword>
<accession>A0A7M7K8H5</accession>
<dbReference type="InterPro" id="IPR036527">
    <property type="entry name" value="SCP2_sterol-bd_dom_sf"/>
</dbReference>
<comment type="similarity">
    <text evidence="3">Belongs to the short-chain dehydrogenases/reductases (SDR) family.</text>
</comment>
<dbReference type="EnsemblMetazoa" id="XM_022807459">
    <property type="protein sequence ID" value="XP_022663194"/>
    <property type="gene ID" value="LOC111251142"/>
</dbReference>
<dbReference type="InterPro" id="IPR002347">
    <property type="entry name" value="SDR_fam"/>
</dbReference>
<evidence type="ECO:0000256" key="1">
    <source>
        <dbReference type="ARBA" id="ARBA00004173"/>
    </source>
</evidence>
<dbReference type="FunCoup" id="A0A7M7K8H5">
    <property type="interactions" value="973"/>
</dbReference>
<dbReference type="GO" id="GO:0005739">
    <property type="term" value="C:mitochondrion"/>
    <property type="evidence" value="ECO:0007669"/>
    <property type="project" value="UniProtKB-SubCell"/>
</dbReference>
<dbReference type="GO" id="GO:0005777">
    <property type="term" value="C:peroxisome"/>
    <property type="evidence" value="ECO:0007669"/>
    <property type="project" value="UniProtKB-SubCell"/>
</dbReference>
<dbReference type="KEGG" id="vde:111251142"/>
<dbReference type="Gene3D" id="3.30.1050.10">
    <property type="entry name" value="SCP2 sterol-binding domain"/>
    <property type="match status" value="1"/>
</dbReference>
<evidence type="ECO:0000256" key="4">
    <source>
        <dbReference type="ARBA" id="ARBA00022857"/>
    </source>
</evidence>
<dbReference type="EnsemblMetazoa" id="XM_022807454">
    <property type="protein sequence ID" value="XP_022663189"/>
    <property type="gene ID" value="LOC111251142"/>
</dbReference>
<dbReference type="EnsemblMetazoa" id="XM_022807455">
    <property type="protein sequence ID" value="XP_022663190"/>
    <property type="gene ID" value="LOC111251142"/>
</dbReference>
<evidence type="ECO:0000259" key="9">
    <source>
        <dbReference type="Pfam" id="PF02036"/>
    </source>
</evidence>
<evidence type="ECO:0000256" key="2">
    <source>
        <dbReference type="ARBA" id="ARBA00004275"/>
    </source>
</evidence>
<evidence type="ECO:0000256" key="5">
    <source>
        <dbReference type="ARBA" id="ARBA00023002"/>
    </source>
</evidence>
<dbReference type="RefSeq" id="XP_022663190.1">
    <property type="nucleotide sequence ID" value="XM_022807455.1"/>
</dbReference>
<dbReference type="Proteomes" id="UP000594260">
    <property type="component" value="Unplaced"/>
</dbReference>
<dbReference type="Pfam" id="PF02036">
    <property type="entry name" value="SCP2"/>
    <property type="match status" value="1"/>
</dbReference>
<proteinExistence type="inferred from homology"/>
<dbReference type="RefSeq" id="XP_022663195.1">
    <property type="nucleotide sequence ID" value="XM_022807460.1"/>
</dbReference>
<dbReference type="EnsemblMetazoa" id="XM_022807456">
    <property type="protein sequence ID" value="XP_022663191"/>
    <property type="gene ID" value="LOC111251142"/>
</dbReference>
<sequence length="417" mass="44556">MLNNGKLAGKTILITGASRGIGKEIALKCAKDKANIVVAAKTATANPKLPGTIYTAAEEIEKAGGKAHAVVMDIRDEANIRNAIEEGAKKFGGIDILINNASAISLTPTESTEIKKYDLMHHVNVRGTFITSKMCIPYLRKSAGGGRILNNSPPLVMSAKWFAPHVAYTMTKFGMSMCALGMAEEFKGQNIAVNTLWPKTAIYTAATAMLAGSADAAMSNSRSPAIMADAAYAILTKPLSFTGNFCIDEEVLRAEGITDFDQYACKKGSEIMLDFFLPDKYYENGKLLPTANGTPTEAAAAAAAAPEVKPLDGVFESIKRLLSVDLVEKIKGVFLFEVKEGGEYFIDLKSGAGAAGKGAPTNKVDVTFVSNEQTFLQMFEGSLKPTAAFMSGKLKLKGDMSKAMKLEKLFKETKGKL</sequence>
<feature type="domain" description="SCP2" evidence="9">
    <location>
        <begin position="324"/>
        <end position="411"/>
    </location>
</feature>
<dbReference type="PRINTS" id="PR00081">
    <property type="entry name" value="GDHRDH"/>
</dbReference>
<dbReference type="AlphaFoldDB" id="A0A7M7K8H5"/>